<dbReference type="Pfam" id="PF14240">
    <property type="entry name" value="YHYH"/>
    <property type="match status" value="1"/>
</dbReference>
<dbReference type="InterPro" id="IPR006311">
    <property type="entry name" value="TAT_signal"/>
</dbReference>
<gene>
    <name evidence="3" type="ORF">UFOPK2593_01000</name>
</gene>
<proteinExistence type="predicted"/>
<evidence type="ECO:0000256" key="1">
    <source>
        <dbReference type="SAM" id="MobiDB-lite"/>
    </source>
</evidence>
<sequence length="377" mass="38916">MNEEFLEKEVGRRGFLLGSLASAITVTSGGFTGLVLSSGPSAAASKFVVNVMGSYSFTDVATGCNVAVTVKSGIRRIVSNGIPNHKTGTFPNSGNPNTISAQKQDFSLSTSPKMGSLQAASMGAAAGVAINGVIFEPGTAEVFNNDPKSGWNIEAFNTIRNLGLDSSNAHVQPTGTYHYHGTPVGLSQLVTRSGHSPLIGWAADGFPIYLARGYVKAKDAKGGYKTLKSSYQLKKGTRASGPGGTYNGDYTQDFEYVAGSGDLDAGNGRVQVTPEFPKGTYCYIITAGFPYIARQFRGTIASGFLKQGGPNGQQGGPQGGSQAAPQGGNPDLVAAAKKLGISEQTLRDALGPPPPNLVSAAQKLGITESALRAALGI</sequence>
<protein>
    <submittedName>
        <fullName evidence="3">Unannotated protein</fullName>
    </submittedName>
</protein>
<evidence type="ECO:0000313" key="3">
    <source>
        <dbReference type="EMBL" id="CAB4707946.1"/>
    </source>
</evidence>
<name>A0A6J6QB49_9ZZZZ</name>
<evidence type="ECO:0000259" key="2">
    <source>
        <dbReference type="Pfam" id="PF14240"/>
    </source>
</evidence>
<organism evidence="3">
    <name type="scientific">freshwater metagenome</name>
    <dbReference type="NCBI Taxonomy" id="449393"/>
    <lineage>
        <taxon>unclassified sequences</taxon>
        <taxon>metagenomes</taxon>
        <taxon>ecological metagenomes</taxon>
    </lineage>
</organism>
<dbReference type="InterPro" id="IPR025924">
    <property type="entry name" value="YHYH_dom"/>
</dbReference>
<accession>A0A6J6QB49</accession>
<feature type="compositionally biased region" description="Gly residues" evidence="1">
    <location>
        <begin position="309"/>
        <end position="319"/>
    </location>
</feature>
<dbReference type="AlphaFoldDB" id="A0A6J6QB49"/>
<feature type="compositionally biased region" description="Low complexity" evidence="1">
    <location>
        <begin position="320"/>
        <end position="329"/>
    </location>
</feature>
<feature type="region of interest" description="Disordered" evidence="1">
    <location>
        <begin position="304"/>
        <end position="329"/>
    </location>
</feature>
<feature type="domain" description="YHYH" evidence="2">
    <location>
        <begin position="106"/>
        <end position="298"/>
    </location>
</feature>
<reference evidence="3" key="1">
    <citation type="submission" date="2020-05" db="EMBL/GenBank/DDBJ databases">
        <authorList>
            <person name="Chiriac C."/>
            <person name="Salcher M."/>
            <person name="Ghai R."/>
            <person name="Kavagutti S V."/>
        </authorList>
    </citation>
    <scope>NUCLEOTIDE SEQUENCE</scope>
</reference>
<dbReference type="EMBL" id="CAEZXW010000064">
    <property type="protein sequence ID" value="CAB4707946.1"/>
    <property type="molecule type" value="Genomic_DNA"/>
</dbReference>
<dbReference type="PROSITE" id="PS51318">
    <property type="entry name" value="TAT"/>
    <property type="match status" value="1"/>
</dbReference>